<evidence type="ECO:0000256" key="3">
    <source>
        <dbReference type="ARBA" id="ARBA00022840"/>
    </source>
</evidence>
<dbReference type="Pfam" id="PF08544">
    <property type="entry name" value="GHMP_kinases_C"/>
    <property type="match status" value="1"/>
</dbReference>
<evidence type="ECO:0000259" key="5">
    <source>
        <dbReference type="Pfam" id="PF08544"/>
    </source>
</evidence>
<comment type="similarity">
    <text evidence="1">Belongs to the GHMP kinase family. GalK subfamily.</text>
</comment>
<dbReference type="PRINTS" id="PR00959">
    <property type="entry name" value="MEVGALKINASE"/>
</dbReference>
<dbReference type="PIRSF" id="PIRSF000530">
    <property type="entry name" value="Galactokinase"/>
    <property type="match status" value="1"/>
</dbReference>
<sequence length="354" mass="38983">QIPKHLEISTPGRICLFGEHQDYLGLPVIAMAISLRGQITGQKREDKTIILHKPDLGETESFSLNDLNYTKPRDYFKSGINVCQMEGLTFSSGFECEITSEIPIRAGTSSSSAIMVSWIHFLSRMADEPVVWDQQKIGELAYKAEVTEFNEPGGMMDQYSVAIGRLIYLESEPTLSVQPLNPNLGAFVLGDSCEPKDTMGILSRCRDSRIKLIQKLKHKNPDSTIHTLNDQAEFSDLKEDEIELVKGTLRNRDLLYEGLAELEKDEPNYELIGSLFTEHHAILRDVLKVSTPKIESMLDAALDAGALGGKINGSGGGGCMFAYAPNNSEAIAEAIKKVGGKSYIVRADEGTIIN</sequence>
<dbReference type="AlphaFoldDB" id="A0A382KTT1"/>
<keyword evidence="3" id="KW-0067">ATP-binding</keyword>
<accession>A0A382KTT1</accession>
<dbReference type="Gene3D" id="3.30.70.890">
    <property type="entry name" value="GHMP kinase, C-terminal domain"/>
    <property type="match status" value="1"/>
</dbReference>
<feature type="domain" description="Galactokinase N-terminal" evidence="6">
    <location>
        <begin position="8"/>
        <end position="36"/>
    </location>
</feature>
<organism evidence="7">
    <name type="scientific">marine metagenome</name>
    <dbReference type="NCBI Taxonomy" id="408172"/>
    <lineage>
        <taxon>unclassified sequences</taxon>
        <taxon>metagenomes</taxon>
        <taxon>ecological metagenomes</taxon>
    </lineage>
</organism>
<evidence type="ECO:0000259" key="4">
    <source>
        <dbReference type="Pfam" id="PF00288"/>
    </source>
</evidence>
<dbReference type="InterPro" id="IPR013750">
    <property type="entry name" value="GHMP_kinase_C_dom"/>
</dbReference>
<keyword evidence="2" id="KW-0547">Nucleotide-binding</keyword>
<feature type="domain" description="GHMP kinase C-terminal" evidence="5">
    <location>
        <begin position="267"/>
        <end position="339"/>
    </location>
</feature>
<dbReference type="EMBL" id="UINC01082850">
    <property type="protein sequence ID" value="SVC27988.1"/>
    <property type="molecule type" value="Genomic_DNA"/>
</dbReference>
<dbReference type="Pfam" id="PF10509">
    <property type="entry name" value="GalKase_gal_bdg"/>
    <property type="match status" value="1"/>
</dbReference>
<evidence type="ECO:0000256" key="2">
    <source>
        <dbReference type="ARBA" id="ARBA00022741"/>
    </source>
</evidence>
<dbReference type="InterPro" id="IPR036554">
    <property type="entry name" value="GHMP_kinase_C_sf"/>
</dbReference>
<proteinExistence type="inferred from homology"/>
<evidence type="ECO:0000256" key="1">
    <source>
        <dbReference type="ARBA" id="ARBA00006566"/>
    </source>
</evidence>
<protein>
    <recommendedName>
        <fullName evidence="8">GHMP kinase</fullName>
    </recommendedName>
</protein>
<gene>
    <name evidence="7" type="ORF">METZ01_LOCUS280842</name>
</gene>
<dbReference type="InterPro" id="IPR006206">
    <property type="entry name" value="Mevalonate/galactokinase"/>
</dbReference>
<dbReference type="PANTHER" id="PTHR10457">
    <property type="entry name" value="MEVALONATE KINASE/GALACTOKINASE"/>
    <property type="match status" value="1"/>
</dbReference>
<dbReference type="SUPFAM" id="SSF55060">
    <property type="entry name" value="GHMP Kinase, C-terminal domain"/>
    <property type="match status" value="1"/>
</dbReference>
<dbReference type="GO" id="GO:0005829">
    <property type="term" value="C:cytosol"/>
    <property type="evidence" value="ECO:0007669"/>
    <property type="project" value="TreeGrafter"/>
</dbReference>
<dbReference type="Pfam" id="PF00288">
    <property type="entry name" value="GHMP_kinases_N"/>
    <property type="match status" value="1"/>
</dbReference>
<dbReference type="InterPro" id="IPR019539">
    <property type="entry name" value="GalKase_N"/>
</dbReference>
<dbReference type="Gene3D" id="3.30.230.10">
    <property type="match status" value="1"/>
</dbReference>
<feature type="domain" description="GHMP kinase N-terminal" evidence="4">
    <location>
        <begin position="87"/>
        <end position="164"/>
    </location>
</feature>
<dbReference type="InterPro" id="IPR014721">
    <property type="entry name" value="Ribsml_uS5_D2-typ_fold_subgr"/>
</dbReference>
<evidence type="ECO:0000313" key="7">
    <source>
        <dbReference type="EMBL" id="SVC27988.1"/>
    </source>
</evidence>
<feature type="non-terminal residue" evidence="7">
    <location>
        <position position="1"/>
    </location>
</feature>
<dbReference type="GO" id="GO:0005524">
    <property type="term" value="F:ATP binding"/>
    <property type="evidence" value="ECO:0007669"/>
    <property type="project" value="UniProtKB-KW"/>
</dbReference>
<name>A0A382KTT1_9ZZZZ</name>
<dbReference type="PRINTS" id="PR00473">
    <property type="entry name" value="GALCTOKINASE"/>
</dbReference>
<dbReference type="SUPFAM" id="SSF54211">
    <property type="entry name" value="Ribosomal protein S5 domain 2-like"/>
    <property type="match status" value="1"/>
</dbReference>
<dbReference type="InterPro" id="IPR006204">
    <property type="entry name" value="GHMP_kinase_N_dom"/>
</dbReference>
<dbReference type="GO" id="GO:0006012">
    <property type="term" value="P:galactose metabolic process"/>
    <property type="evidence" value="ECO:0007669"/>
    <property type="project" value="InterPro"/>
</dbReference>
<dbReference type="InterPro" id="IPR020568">
    <property type="entry name" value="Ribosomal_Su5_D2-typ_SF"/>
</dbReference>
<dbReference type="GO" id="GO:0004335">
    <property type="term" value="F:galactokinase activity"/>
    <property type="evidence" value="ECO:0007669"/>
    <property type="project" value="InterPro"/>
</dbReference>
<reference evidence="7" key="1">
    <citation type="submission" date="2018-05" db="EMBL/GenBank/DDBJ databases">
        <authorList>
            <person name="Lanie J.A."/>
            <person name="Ng W.-L."/>
            <person name="Kazmierczak K.M."/>
            <person name="Andrzejewski T.M."/>
            <person name="Davidsen T.M."/>
            <person name="Wayne K.J."/>
            <person name="Tettelin H."/>
            <person name="Glass J.I."/>
            <person name="Rusch D."/>
            <person name="Podicherti R."/>
            <person name="Tsui H.-C.T."/>
            <person name="Winkler M.E."/>
        </authorList>
    </citation>
    <scope>NUCLEOTIDE SEQUENCE</scope>
</reference>
<evidence type="ECO:0000259" key="6">
    <source>
        <dbReference type="Pfam" id="PF10509"/>
    </source>
</evidence>
<dbReference type="InterPro" id="IPR000705">
    <property type="entry name" value="Galactokinase"/>
</dbReference>
<evidence type="ECO:0008006" key="8">
    <source>
        <dbReference type="Google" id="ProtNLM"/>
    </source>
</evidence>
<dbReference type="PANTHER" id="PTHR10457:SF7">
    <property type="entry name" value="GALACTOKINASE-RELATED"/>
    <property type="match status" value="1"/>
</dbReference>